<proteinExistence type="predicted"/>
<keyword evidence="4" id="KW-1278">Translocase</keyword>
<dbReference type="Proteomes" id="UP000564629">
    <property type="component" value="Unassembled WGS sequence"/>
</dbReference>
<evidence type="ECO:0000256" key="3">
    <source>
        <dbReference type="ARBA" id="ARBA00022840"/>
    </source>
</evidence>
<dbReference type="GO" id="GO:0005524">
    <property type="term" value="F:ATP binding"/>
    <property type="evidence" value="ECO:0007669"/>
    <property type="project" value="UniProtKB-KW"/>
</dbReference>
<dbReference type="Gene3D" id="3.40.50.300">
    <property type="entry name" value="P-loop containing nucleotide triphosphate hydrolases"/>
    <property type="match status" value="1"/>
</dbReference>
<keyword evidence="2" id="KW-0547">Nucleotide-binding</keyword>
<dbReference type="PANTHER" id="PTHR42794">
    <property type="entry name" value="HEMIN IMPORT ATP-BINDING PROTEIN HMUV"/>
    <property type="match status" value="1"/>
</dbReference>
<dbReference type="InterPro" id="IPR027417">
    <property type="entry name" value="P-loop_NTPase"/>
</dbReference>
<dbReference type="PANTHER" id="PTHR42794:SF1">
    <property type="entry name" value="HEMIN IMPORT ATP-BINDING PROTEIN HMUV"/>
    <property type="match status" value="1"/>
</dbReference>
<dbReference type="GO" id="GO:0016887">
    <property type="term" value="F:ATP hydrolysis activity"/>
    <property type="evidence" value="ECO:0007669"/>
    <property type="project" value="InterPro"/>
</dbReference>
<evidence type="ECO:0000256" key="5">
    <source>
        <dbReference type="SAM" id="MobiDB-lite"/>
    </source>
</evidence>
<dbReference type="NCBIfam" id="NF010068">
    <property type="entry name" value="PRK13548.1"/>
    <property type="match status" value="1"/>
</dbReference>
<dbReference type="RefSeq" id="WP_146832802.1">
    <property type="nucleotide sequence ID" value="NZ_BJVQ01000003.1"/>
</dbReference>
<evidence type="ECO:0000256" key="1">
    <source>
        <dbReference type="ARBA" id="ARBA00022448"/>
    </source>
</evidence>
<dbReference type="InterPro" id="IPR003439">
    <property type="entry name" value="ABC_transporter-like_ATP-bd"/>
</dbReference>
<accession>A0A511F7R0</accession>
<keyword evidence="9" id="KW-1185">Reference proteome</keyword>
<reference evidence="7 9" key="1">
    <citation type="submission" date="2019-07" db="EMBL/GenBank/DDBJ databases">
        <title>Whole genome shotgun sequence of Cellulomonas hominis NBRC 16055.</title>
        <authorList>
            <person name="Hosoyama A."/>
            <person name="Uohara A."/>
            <person name="Ohji S."/>
            <person name="Ichikawa N."/>
        </authorList>
    </citation>
    <scope>NUCLEOTIDE SEQUENCE [LARGE SCALE GENOMIC DNA]</scope>
    <source>
        <strain evidence="7 9">NBRC 16055</strain>
    </source>
</reference>
<keyword evidence="1" id="KW-0813">Transport</keyword>
<feature type="domain" description="ABC transporter" evidence="6">
    <location>
        <begin position="27"/>
        <end position="260"/>
    </location>
</feature>
<dbReference type="AlphaFoldDB" id="A0A511F7R0"/>
<gene>
    <name evidence="7" type="primary">hmuV</name>
    <name evidence="7" type="ORF">CHO01_04180</name>
    <name evidence="8" type="ORF">HNR08_002151</name>
</gene>
<dbReference type="Proteomes" id="UP000321723">
    <property type="component" value="Unassembled WGS sequence"/>
</dbReference>
<evidence type="ECO:0000256" key="4">
    <source>
        <dbReference type="ARBA" id="ARBA00022967"/>
    </source>
</evidence>
<dbReference type="Pfam" id="PF00005">
    <property type="entry name" value="ABC_tran"/>
    <property type="match status" value="1"/>
</dbReference>
<dbReference type="SMART" id="SM00382">
    <property type="entry name" value="AAA"/>
    <property type="match status" value="1"/>
</dbReference>
<evidence type="ECO:0000313" key="7">
    <source>
        <dbReference type="EMBL" id="GEL45302.1"/>
    </source>
</evidence>
<dbReference type="EMBL" id="BJVQ01000003">
    <property type="protein sequence ID" value="GEL45302.1"/>
    <property type="molecule type" value="Genomic_DNA"/>
</dbReference>
<dbReference type="CDD" id="cd03214">
    <property type="entry name" value="ABC_Iron-Siderophores_B12_Hemin"/>
    <property type="match status" value="1"/>
</dbReference>
<feature type="region of interest" description="Disordered" evidence="5">
    <location>
        <begin position="1"/>
        <end position="22"/>
    </location>
</feature>
<dbReference type="InterPro" id="IPR003593">
    <property type="entry name" value="AAA+_ATPase"/>
</dbReference>
<organism evidence="7 9">
    <name type="scientific">Cellulomonas hominis</name>
    <dbReference type="NCBI Taxonomy" id="156981"/>
    <lineage>
        <taxon>Bacteria</taxon>
        <taxon>Bacillati</taxon>
        <taxon>Actinomycetota</taxon>
        <taxon>Actinomycetes</taxon>
        <taxon>Micrococcales</taxon>
        <taxon>Cellulomonadaceae</taxon>
        <taxon>Cellulomonas</taxon>
    </lineage>
</organism>
<protein>
    <submittedName>
        <fullName evidence="7">Hemin import ATP-binding protein HmuV</fullName>
    </submittedName>
    <submittedName>
        <fullName evidence="8">Iron complex transport system ATP-binding protein</fullName>
    </submittedName>
</protein>
<dbReference type="EMBL" id="JACHDN010000001">
    <property type="protein sequence ID" value="MBB5473415.1"/>
    <property type="molecule type" value="Genomic_DNA"/>
</dbReference>
<evidence type="ECO:0000256" key="2">
    <source>
        <dbReference type="ARBA" id="ARBA00022741"/>
    </source>
</evidence>
<comment type="caution">
    <text evidence="7">The sequence shown here is derived from an EMBL/GenBank/DDBJ whole genome shotgun (WGS) entry which is preliminary data.</text>
</comment>
<sequence>MSRRGRTGGPETLGHPAATAPAPGPAIALRGAGYDVDGVTLLDGVDLDLAAGELLAVVGPNGAGKSTLLGLLAGDLRPTRGTVAYGGVPAADLPVAALARRRAVLLQEHRLSFPFSVVDVVRMGRAPWRGTDADDADDAVVAGALAAGDVRHLADRRFPTLSGGEKARTAYARARAQDTPVLLLDEPTAALDLRHQEMVLAQARHLARAGNAVVAVLHDLSLAAAYADRVLLLGGGRVRAAGTPADVLRPDLLGEVYRHRVEVLVHPRTGDLIVLPDRTTPEEAR</sequence>
<dbReference type="PROSITE" id="PS50893">
    <property type="entry name" value="ABC_TRANSPORTER_2"/>
    <property type="match status" value="1"/>
</dbReference>
<dbReference type="SUPFAM" id="SSF52540">
    <property type="entry name" value="P-loop containing nucleoside triphosphate hydrolases"/>
    <property type="match status" value="1"/>
</dbReference>
<evidence type="ECO:0000259" key="6">
    <source>
        <dbReference type="PROSITE" id="PS50893"/>
    </source>
</evidence>
<reference evidence="8 10" key="2">
    <citation type="submission" date="2020-08" db="EMBL/GenBank/DDBJ databases">
        <title>Sequencing the genomes of 1000 actinobacteria strains.</title>
        <authorList>
            <person name="Klenk H.-P."/>
        </authorList>
    </citation>
    <scope>NUCLEOTIDE SEQUENCE [LARGE SCALE GENOMIC DNA]</scope>
    <source>
        <strain evidence="8 10">DSM 9581</strain>
    </source>
</reference>
<name>A0A511F7R0_9CELL</name>
<dbReference type="OrthoDB" id="5296765at2"/>
<evidence type="ECO:0000313" key="9">
    <source>
        <dbReference type="Proteomes" id="UP000321723"/>
    </source>
</evidence>
<keyword evidence="3 7" id="KW-0067">ATP-binding</keyword>
<evidence type="ECO:0000313" key="8">
    <source>
        <dbReference type="EMBL" id="MBB5473415.1"/>
    </source>
</evidence>
<evidence type="ECO:0000313" key="10">
    <source>
        <dbReference type="Proteomes" id="UP000564629"/>
    </source>
</evidence>